<evidence type="ECO:0000313" key="3">
    <source>
        <dbReference type="Proteomes" id="UP000824231"/>
    </source>
</evidence>
<feature type="transmembrane region" description="Helical" evidence="1">
    <location>
        <begin position="40"/>
        <end position="57"/>
    </location>
</feature>
<proteinExistence type="predicted"/>
<dbReference type="Pfam" id="PF04977">
    <property type="entry name" value="DivIC"/>
    <property type="match status" value="1"/>
</dbReference>
<accession>A0A9D1VI92</accession>
<dbReference type="AlphaFoldDB" id="A0A9D1VI92"/>
<dbReference type="Proteomes" id="UP000824231">
    <property type="component" value="Unassembled WGS sequence"/>
</dbReference>
<keyword evidence="1" id="KW-1133">Transmembrane helix</keyword>
<comment type="caution">
    <text evidence="2">The sequence shown here is derived from an EMBL/GenBank/DDBJ whole genome shotgun (WGS) entry which is preliminary data.</text>
</comment>
<gene>
    <name evidence="2" type="ORF">H9856_04875</name>
</gene>
<evidence type="ECO:0000313" key="2">
    <source>
        <dbReference type="EMBL" id="HIX35714.1"/>
    </source>
</evidence>
<dbReference type="GO" id="GO:0051301">
    <property type="term" value="P:cell division"/>
    <property type="evidence" value="ECO:0007669"/>
    <property type="project" value="InterPro"/>
</dbReference>
<dbReference type="PANTHER" id="PTHR40027:SF1">
    <property type="entry name" value="CELL DIVISION PROTEIN DIVIC"/>
    <property type="match status" value="1"/>
</dbReference>
<name>A0A9D1VI92_9LACO</name>
<dbReference type="PANTHER" id="PTHR40027">
    <property type="entry name" value="CELL DIVISION PROTEIN DIVIC"/>
    <property type="match status" value="1"/>
</dbReference>
<reference evidence="2" key="1">
    <citation type="journal article" date="2021" name="PeerJ">
        <title>Extensive microbial diversity within the chicken gut microbiome revealed by metagenomics and culture.</title>
        <authorList>
            <person name="Gilroy R."/>
            <person name="Ravi A."/>
            <person name="Getino M."/>
            <person name="Pursley I."/>
            <person name="Horton D.L."/>
            <person name="Alikhan N.F."/>
            <person name="Baker D."/>
            <person name="Gharbi K."/>
            <person name="Hall N."/>
            <person name="Watson M."/>
            <person name="Adriaenssens E.M."/>
            <person name="Foster-Nyarko E."/>
            <person name="Jarju S."/>
            <person name="Secka A."/>
            <person name="Antonio M."/>
            <person name="Oren A."/>
            <person name="Chaudhuri R.R."/>
            <person name="La Ragione R."/>
            <person name="Hildebrand F."/>
            <person name="Pallen M.J."/>
        </authorList>
    </citation>
    <scope>NUCLEOTIDE SEQUENCE</scope>
    <source>
        <strain evidence="2">ChiSxjej3B15-572</strain>
    </source>
</reference>
<dbReference type="EMBL" id="DXFH01000019">
    <property type="protein sequence ID" value="HIX35714.1"/>
    <property type="molecule type" value="Genomic_DNA"/>
</dbReference>
<reference evidence="2" key="2">
    <citation type="submission" date="2021-04" db="EMBL/GenBank/DDBJ databases">
        <authorList>
            <person name="Gilroy R."/>
        </authorList>
    </citation>
    <scope>NUCLEOTIDE SEQUENCE</scope>
    <source>
        <strain evidence="2">ChiSxjej3B15-572</strain>
    </source>
</reference>
<protein>
    <submittedName>
        <fullName evidence="2">Septum formation initiator family protein</fullName>
    </submittedName>
</protein>
<dbReference type="InterPro" id="IPR039076">
    <property type="entry name" value="DivIC"/>
</dbReference>
<sequence>MKHQKGKVTQMDTPYVRAHDQQQKENHSYRYHVHMRRAKMICAVFAVLVFFFGIQIWNSKRQLASINRDIASAHTELNHKKATNRSLKKQVKKLHNPEYLQAMLREKYNYYKDGETVYQFVK</sequence>
<dbReference type="InterPro" id="IPR007060">
    <property type="entry name" value="FtsL/DivIC"/>
</dbReference>
<organism evidence="2 3">
    <name type="scientific">Candidatus Limosilactobacillus merdigallinarum</name>
    <dbReference type="NCBI Taxonomy" id="2838652"/>
    <lineage>
        <taxon>Bacteria</taxon>
        <taxon>Bacillati</taxon>
        <taxon>Bacillota</taxon>
        <taxon>Bacilli</taxon>
        <taxon>Lactobacillales</taxon>
        <taxon>Lactobacillaceae</taxon>
        <taxon>Limosilactobacillus</taxon>
    </lineage>
</organism>
<keyword evidence="1" id="KW-0812">Transmembrane</keyword>
<keyword evidence="1" id="KW-0472">Membrane</keyword>
<evidence type="ECO:0000256" key="1">
    <source>
        <dbReference type="SAM" id="Phobius"/>
    </source>
</evidence>